<evidence type="ECO:0000313" key="3">
    <source>
        <dbReference type="Proteomes" id="UP000193689"/>
    </source>
</evidence>
<evidence type="ECO:0000256" key="1">
    <source>
        <dbReference type="ARBA" id="ARBA00022679"/>
    </source>
</evidence>
<dbReference type="InterPro" id="IPR050317">
    <property type="entry name" value="Plant_Fungal_Acyltransferase"/>
</dbReference>
<comment type="caution">
    <text evidence="2">The sequence shown here is derived from an EMBL/GenBank/DDBJ whole genome shotgun (WGS) entry which is preliminary data.</text>
</comment>
<evidence type="ECO:0000313" key="2">
    <source>
        <dbReference type="EMBL" id="ORY58870.1"/>
    </source>
</evidence>
<dbReference type="Proteomes" id="UP000193689">
    <property type="component" value="Unassembled WGS sequence"/>
</dbReference>
<name>A0A1Y2DI22_9PEZI</name>
<sequence>LSFWNQAAPRVYVTVALCFPLDDNEAGNASQHLKSSLQSLAKECPLFAGRIEASDHPPGIALLRQASHYDIPFTSDYTEVAYDEVKSKGFPPRLFIDQEFGIPGTLEVQSGSLPVSRIHARFAKGGLLLVAYLHHSICDADCMRIFLQNFAARTRADAQPTEQVFGDSVFQGARGSDPRKFEDLIVACPEYTILPDCSGPTQPLFRANVTPVKDVERVGKIFVFTRSQTEKLQEHMRTQNSAAPPSTYTCLAALTFAHVVKARRQAEKPLFPEMQDNYEAMLWHSVNWRPRAFQDRAKEYYGNAALPAVTRVSMKNLEEIGDDVAKLVPLIKESIERIDQKHVQERLDMVSAAPDPRAIGVNHDPRMPGFLAFNTWRHFGADAEWKIPGVAVTTPDAIRRGHGDWNLGTALILPAKSNSNSQELFLSLSKDAMDLLCKDEGWMKWVD</sequence>
<dbReference type="GO" id="GO:0044550">
    <property type="term" value="P:secondary metabolite biosynthetic process"/>
    <property type="evidence" value="ECO:0007669"/>
    <property type="project" value="TreeGrafter"/>
</dbReference>
<proteinExistence type="predicted"/>
<dbReference type="STRING" id="1141098.A0A1Y2DI22"/>
<dbReference type="PANTHER" id="PTHR31642:SF310">
    <property type="entry name" value="FATTY ALCOHOL:CAFFEOYL-COA ACYLTRANSFERASE"/>
    <property type="match status" value="1"/>
</dbReference>
<dbReference type="Pfam" id="PF02458">
    <property type="entry name" value="Transferase"/>
    <property type="match status" value="1"/>
</dbReference>
<feature type="non-terminal residue" evidence="2">
    <location>
        <position position="1"/>
    </location>
</feature>
<gene>
    <name evidence="2" type="ORF">BCR38DRAFT_327092</name>
</gene>
<dbReference type="OrthoDB" id="1862401at2759"/>
<dbReference type="PANTHER" id="PTHR31642">
    <property type="entry name" value="TRICHOTHECENE 3-O-ACETYLTRANSFERASE"/>
    <property type="match status" value="1"/>
</dbReference>
<dbReference type="EMBL" id="MCFJ01000015">
    <property type="protein sequence ID" value="ORY58870.1"/>
    <property type="molecule type" value="Genomic_DNA"/>
</dbReference>
<dbReference type="InterPro" id="IPR023213">
    <property type="entry name" value="CAT-like_dom_sf"/>
</dbReference>
<reference evidence="2 3" key="1">
    <citation type="submission" date="2016-07" db="EMBL/GenBank/DDBJ databases">
        <title>Pervasive Adenine N6-methylation of Active Genes in Fungi.</title>
        <authorList>
            <consortium name="DOE Joint Genome Institute"/>
            <person name="Mondo S.J."/>
            <person name="Dannebaum R.O."/>
            <person name="Kuo R.C."/>
            <person name="Labutti K."/>
            <person name="Haridas S."/>
            <person name="Kuo A."/>
            <person name="Salamov A."/>
            <person name="Ahrendt S.R."/>
            <person name="Lipzen A."/>
            <person name="Sullivan W."/>
            <person name="Andreopoulos W.B."/>
            <person name="Clum A."/>
            <person name="Lindquist E."/>
            <person name="Daum C."/>
            <person name="Ramamoorthy G.K."/>
            <person name="Gryganskyi A."/>
            <person name="Culley D."/>
            <person name="Magnuson J.K."/>
            <person name="James T.Y."/>
            <person name="O'Malley M.A."/>
            <person name="Stajich J.E."/>
            <person name="Spatafora J.W."/>
            <person name="Visel A."/>
            <person name="Grigoriev I.V."/>
        </authorList>
    </citation>
    <scope>NUCLEOTIDE SEQUENCE [LARGE SCALE GENOMIC DNA]</scope>
    <source>
        <strain evidence="2 3">CBS 129021</strain>
    </source>
</reference>
<dbReference type="InParanoid" id="A0A1Y2DI22"/>
<keyword evidence="3" id="KW-1185">Reference proteome</keyword>
<dbReference type="RefSeq" id="XP_040711682.1">
    <property type="nucleotide sequence ID" value="XM_040854822.1"/>
</dbReference>
<dbReference type="AlphaFoldDB" id="A0A1Y2DI22"/>
<organism evidence="2 3">
    <name type="scientific">Pseudomassariella vexata</name>
    <dbReference type="NCBI Taxonomy" id="1141098"/>
    <lineage>
        <taxon>Eukaryota</taxon>
        <taxon>Fungi</taxon>
        <taxon>Dikarya</taxon>
        <taxon>Ascomycota</taxon>
        <taxon>Pezizomycotina</taxon>
        <taxon>Sordariomycetes</taxon>
        <taxon>Xylariomycetidae</taxon>
        <taxon>Amphisphaeriales</taxon>
        <taxon>Pseudomassariaceae</taxon>
        <taxon>Pseudomassariella</taxon>
    </lineage>
</organism>
<protein>
    <submittedName>
        <fullName evidence="2">Transferase family-domain-containing protein</fullName>
    </submittedName>
</protein>
<keyword evidence="1 2" id="KW-0808">Transferase</keyword>
<dbReference type="Gene3D" id="3.30.559.10">
    <property type="entry name" value="Chloramphenicol acetyltransferase-like domain"/>
    <property type="match status" value="2"/>
</dbReference>
<feature type="non-terminal residue" evidence="2">
    <location>
        <position position="447"/>
    </location>
</feature>
<dbReference type="GO" id="GO:0016747">
    <property type="term" value="F:acyltransferase activity, transferring groups other than amino-acyl groups"/>
    <property type="evidence" value="ECO:0007669"/>
    <property type="project" value="TreeGrafter"/>
</dbReference>
<accession>A0A1Y2DI22</accession>
<dbReference type="GeneID" id="63771034"/>